<dbReference type="OrthoDB" id="1274311at2"/>
<name>A0A3A8F8L1_9GAMM</name>
<dbReference type="RefSeq" id="WP_120383111.1">
    <property type="nucleotide sequence ID" value="NZ_RAXT01000005.1"/>
</dbReference>
<evidence type="ECO:0008006" key="3">
    <source>
        <dbReference type="Google" id="ProtNLM"/>
    </source>
</evidence>
<protein>
    <recommendedName>
        <fullName evidence="3">Lipoprotein</fullName>
    </recommendedName>
</protein>
<comment type="caution">
    <text evidence="1">The sequence shown here is derived from an EMBL/GenBank/DDBJ whole genome shotgun (WGS) entry which is preliminary data.</text>
</comment>
<gene>
    <name evidence="1" type="ORF">D7V20_04350</name>
</gene>
<evidence type="ECO:0000313" key="2">
    <source>
        <dbReference type="Proteomes" id="UP000280405"/>
    </source>
</evidence>
<keyword evidence="2" id="KW-1185">Reference proteome</keyword>
<dbReference type="AlphaFoldDB" id="A0A3A8F8L1"/>
<reference evidence="1 2" key="1">
    <citation type="submission" date="2018-09" db="EMBL/GenBank/DDBJ databases">
        <title>The draft genome of Acinetobacter spp. strains.</title>
        <authorList>
            <person name="Qin J."/>
            <person name="Feng Y."/>
            <person name="Zong Z."/>
        </authorList>
    </citation>
    <scope>NUCLEOTIDE SEQUENCE [LARGE SCALE GENOMIC DNA]</scope>
    <source>
        <strain evidence="1 2">WCHAc060115</strain>
    </source>
</reference>
<dbReference type="Proteomes" id="UP000280405">
    <property type="component" value="Unassembled WGS sequence"/>
</dbReference>
<sequence length="200" mass="23023">MTKRLIIFMMIFGLFSCSEQQNNQNDIQNKTKNLSFADMPNEKTTFEVIEAKSIDENDALLVVLQTQLLKDQFEFVEKESGRSWSENDCTNNKIIQVKGDGIRSYRAESLVKIGQNQVRPDFSLLVFAFEDAQQAEKNFISLKTAVESDNGFCNGKSPETIVHNGNEVFYFTTRAEMFRPYIDQYSKFVEDYSVETQPTN</sequence>
<evidence type="ECO:0000313" key="1">
    <source>
        <dbReference type="EMBL" id="RKG39430.1"/>
    </source>
</evidence>
<dbReference type="EMBL" id="RAXT01000005">
    <property type="protein sequence ID" value="RKG39430.1"/>
    <property type="molecule type" value="Genomic_DNA"/>
</dbReference>
<accession>A0A3A8F8L1</accession>
<organism evidence="1 2">
    <name type="scientific">Acinetobacter rongchengensis</name>
    <dbReference type="NCBI Taxonomy" id="2419601"/>
    <lineage>
        <taxon>Bacteria</taxon>
        <taxon>Pseudomonadati</taxon>
        <taxon>Pseudomonadota</taxon>
        <taxon>Gammaproteobacteria</taxon>
        <taxon>Moraxellales</taxon>
        <taxon>Moraxellaceae</taxon>
        <taxon>Acinetobacter</taxon>
    </lineage>
</organism>
<proteinExistence type="predicted"/>
<dbReference type="PROSITE" id="PS51257">
    <property type="entry name" value="PROKAR_LIPOPROTEIN"/>
    <property type="match status" value="1"/>
</dbReference>